<feature type="transmembrane region" description="Helical" evidence="1">
    <location>
        <begin position="204"/>
        <end position="226"/>
    </location>
</feature>
<organism evidence="2 3">
    <name type="scientific">Candidatus Lokiarchaeum ossiferum</name>
    <dbReference type="NCBI Taxonomy" id="2951803"/>
    <lineage>
        <taxon>Archaea</taxon>
        <taxon>Promethearchaeati</taxon>
        <taxon>Promethearchaeota</taxon>
        <taxon>Promethearchaeia</taxon>
        <taxon>Promethearchaeales</taxon>
        <taxon>Promethearchaeaceae</taxon>
        <taxon>Candidatus Lokiarchaeum</taxon>
    </lineage>
</organism>
<feature type="transmembrane region" description="Helical" evidence="1">
    <location>
        <begin position="38"/>
        <end position="57"/>
    </location>
</feature>
<dbReference type="Proteomes" id="UP001208689">
    <property type="component" value="Chromosome"/>
</dbReference>
<feature type="transmembrane region" description="Helical" evidence="1">
    <location>
        <begin position="6"/>
        <end position="26"/>
    </location>
</feature>
<proteinExistence type="predicted"/>
<feature type="transmembrane region" description="Helical" evidence="1">
    <location>
        <begin position="174"/>
        <end position="198"/>
    </location>
</feature>
<keyword evidence="1" id="KW-1133">Transmembrane helix</keyword>
<reference evidence="2" key="1">
    <citation type="submission" date="2022-09" db="EMBL/GenBank/DDBJ databases">
        <title>Actin cytoskeleton and complex cell architecture in an #Asgard archaeon.</title>
        <authorList>
            <person name="Ponce Toledo R.I."/>
            <person name="Schleper C."/>
            <person name="Rodrigues Oliveira T."/>
            <person name="Wollweber F."/>
            <person name="Xu J."/>
            <person name="Rittmann S."/>
            <person name="Klingl A."/>
            <person name="Pilhofer M."/>
        </authorList>
    </citation>
    <scope>NUCLEOTIDE SEQUENCE</scope>
    <source>
        <strain evidence="2">B-35</strain>
    </source>
</reference>
<feature type="transmembrane region" description="Helical" evidence="1">
    <location>
        <begin position="100"/>
        <end position="120"/>
    </location>
</feature>
<evidence type="ECO:0000313" key="3">
    <source>
        <dbReference type="Proteomes" id="UP001208689"/>
    </source>
</evidence>
<protein>
    <recommendedName>
        <fullName evidence="4">Histidine kinase N-terminal 7TM region domain-containing protein</fullName>
    </recommendedName>
</protein>
<evidence type="ECO:0000313" key="2">
    <source>
        <dbReference type="EMBL" id="UYP47009.1"/>
    </source>
</evidence>
<accession>A0ABY6HX26</accession>
<keyword evidence="1" id="KW-0812">Transmembrane</keyword>
<evidence type="ECO:0000256" key="1">
    <source>
        <dbReference type="SAM" id="Phobius"/>
    </source>
</evidence>
<keyword evidence="1" id="KW-0472">Membrane</keyword>
<evidence type="ECO:0008006" key="4">
    <source>
        <dbReference type="Google" id="ProtNLM"/>
    </source>
</evidence>
<gene>
    <name evidence="2" type="ORF">NEF87_003294</name>
</gene>
<feature type="transmembrane region" description="Helical" evidence="1">
    <location>
        <begin position="69"/>
        <end position="88"/>
    </location>
</feature>
<sequence>MSLDLSIFIPNFVGFVLITLIIFFTIQKTNIHRSPIKYFLLNMIFGWLYAVVVIIYSFNPFNSDSVQKIFQIIYLMLISMQTIAYFLFLESIIRKIVSRIRFAVVFVSFSIQIFGQWTVYGFMINNLDHLPLFRVISLFSKLGYDVIQIFVYGFCGIPTYQKMYAYTKERKAKLLLYAQYILFIGAIIPSVIGIYKIYHSLNPVLVIIKVIGDSLPIIGIFLFLFVNLSDLSFLYQVPYDHYFLIVSVKNNGLVVLNMKFENKRTNVKIGENLISGMVSALNAVYKSIFKSTSNFSEIVSDDISMVFETGQYVTAMIGADQISRIVKSGLKQFVLDFEDHYAEILSTHPNYVGEFQDGKKMVKKIFPFLIEQKIQSQ</sequence>
<keyword evidence="3" id="KW-1185">Reference proteome</keyword>
<dbReference type="EMBL" id="CP104013">
    <property type="protein sequence ID" value="UYP47009.1"/>
    <property type="molecule type" value="Genomic_DNA"/>
</dbReference>
<name>A0ABY6HX26_9ARCH</name>